<dbReference type="InterPro" id="IPR003439">
    <property type="entry name" value="ABC_transporter-like_ATP-bd"/>
</dbReference>
<keyword evidence="4 6" id="KW-0067">ATP-binding</keyword>
<dbReference type="PROSITE" id="PS50893">
    <property type="entry name" value="ABC_TRANSPORTER_2"/>
    <property type="match status" value="1"/>
</dbReference>
<dbReference type="Proteomes" id="UP001595823">
    <property type="component" value="Unassembled WGS sequence"/>
</dbReference>
<organism evidence="6 7">
    <name type="scientific">Salininema proteolyticum</name>
    <dbReference type="NCBI Taxonomy" id="1607685"/>
    <lineage>
        <taxon>Bacteria</taxon>
        <taxon>Bacillati</taxon>
        <taxon>Actinomycetota</taxon>
        <taxon>Actinomycetes</taxon>
        <taxon>Glycomycetales</taxon>
        <taxon>Glycomycetaceae</taxon>
        <taxon>Salininema</taxon>
    </lineage>
</organism>
<dbReference type="EMBL" id="JBHSDK010000008">
    <property type="protein sequence ID" value="MFC4334662.1"/>
    <property type="molecule type" value="Genomic_DNA"/>
</dbReference>
<dbReference type="NCBIfam" id="TIGR01727">
    <property type="entry name" value="oligo_HPY"/>
    <property type="match status" value="1"/>
</dbReference>
<keyword evidence="3" id="KW-0547">Nucleotide-binding</keyword>
<dbReference type="InterPro" id="IPR013563">
    <property type="entry name" value="Oligopep_ABC_C"/>
</dbReference>
<evidence type="ECO:0000256" key="3">
    <source>
        <dbReference type="ARBA" id="ARBA00022741"/>
    </source>
</evidence>
<evidence type="ECO:0000313" key="7">
    <source>
        <dbReference type="Proteomes" id="UP001595823"/>
    </source>
</evidence>
<dbReference type="SMART" id="SM00382">
    <property type="entry name" value="AAA"/>
    <property type="match status" value="1"/>
</dbReference>
<dbReference type="Gene3D" id="3.40.50.300">
    <property type="entry name" value="P-loop containing nucleotide triphosphate hydrolases"/>
    <property type="match status" value="1"/>
</dbReference>
<proteinExistence type="inferred from homology"/>
<dbReference type="InterPro" id="IPR017871">
    <property type="entry name" value="ABC_transporter-like_CS"/>
</dbReference>
<evidence type="ECO:0000256" key="4">
    <source>
        <dbReference type="ARBA" id="ARBA00022840"/>
    </source>
</evidence>
<evidence type="ECO:0000256" key="1">
    <source>
        <dbReference type="ARBA" id="ARBA00005417"/>
    </source>
</evidence>
<comment type="similarity">
    <text evidence="1">Belongs to the ABC transporter superfamily.</text>
</comment>
<dbReference type="GO" id="GO:0005524">
    <property type="term" value="F:ATP binding"/>
    <property type="evidence" value="ECO:0007669"/>
    <property type="project" value="UniProtKB-KW"/>
</dbReference>
<protein>
    <submittedName>
        <fullName evidence="6">ABC transporter ATP-binding protein</fullName>
    </submittedName>
</protein>
<gene>
    <name evidence="6" type="ORF">ACFPET_05570</name>
</gene>
<dbReference type="PROSITE" id="PS00211">
    <property type="entry name" value="ABC_TRANSPORTER_1"/>
    <property type="match status" value="1"/>
</dbReference>
<feature type="domain" description="ABC transporter" evidence="5">
    <location>
        <begin position="17"/>
        <end position="258"/>
    </location>
</feature>
<keyword evidence="2" id="KW-0813">Transport</keyword>
<accession>A0ABV8TVJ4</accession>
<comment type="caution">
    <text evidence="6">The sequence shown here is derived from an EMBL/GenBank/DDBJ whole genome shotgun (WGS) entry which is preliminary data.</text>
</comment>
<dbReference type="InterPro" id="IPR027417">
    <property type="entry name" value="P-loop_NTPase"/>
</dbReference>
<keyword evidence="7" id="KW-1185">Reference proteome</keyword>
<evidence type="ECO:0000256" key="2">
    <source>
        <dbReference type="ARBA" id="ARBA00022448"/>
    </source>
</evidence>
<dbReference type="InterPro" id="IPR003593">
    <property type="entry name" value="AAA+_ATPase"/>
</dbReference>
<dbReference type="Pfam" id="PF08352">
    <property type="entry name" value="oligo_HPY"/>
    <property type="match status" value="1"/>
</dbReference>
<evidence type="ECO:0000313" key="6">
    <source>
        <dbReference type="EMBL" id="MFC4334662.1"/>
    </source>
</evidence>
<dbReference type="NCBIfam" id="NF008453">
    <property type="entry name" value="PRK11308.1"/>
    <property type="match status" value="1"/>
</dbReference>
<dbReference type="PANTHER" id="PTHR43776">
    <property type="entry name" value="TRANSPORT ATP-BINDING PROTEIN"/>
    <property type="match status" value="1"/>
</dbReference>
<name>A0ABV8TVJ4_9ACTN</name>
<dbReference type="CDD" id="cd03257">
    <property type="entry name" value="ABC_NikE_OppD_transporters"/>
    <property type="match status" value="1"/>
</dbReference>
<evidence type="ECO:0000259" key="5">
    <source>
        <dbReference type="PROSITE" id="PS50893"/>
    </source>
</evidence>
<sequence length="332" mass="36343">MSEPVLEVDGLRKHFPVREGVVVKRTVATAKAVDGVSLRLEKGRTLGVVGESGCGKSTLAKLMVGLEKPTEGSVRVLGTDISRMSQRKMAPIRRDIQLVFQDPYTSLNPRMTVGDIVREPFEIHPDVVPRSRRTEEVKKLLDLVGLATEHLNRYPHQFSGGQRQRIGIARALALRPKVLVCDEPVSALDVSIQGQVINLLEELQRELELSYVFIAHDLAVVRHIADEVAVMYLGKVVEQGESAEIYARPTHPYTQALMSAVPVPDPTARESRGRIELTGDVPSPLDPPSGCRFRTRCWKATDECAESEPPLAASDGAPHPAACFHAGSEVAS</sequence>
<dbReference type="Pfam" id="PF00005">
    <property type="entry name" value="ABC_tran"/>
    <property type="match status" value="1"/>
</dbReference>
<reference evidence="7" key="1">
    <citation type="journal article" date="2019" name="Int. J. Syst. Evol. Microbiol.">
        <title>The Global Catalogue of Microorganisms (GCM) 10K type strain sequencing project: providing services to taxonomists for standard genome sequencing and annotation.</title>
        <authorList>
            <consortium name="The Broad Institute Genomics Platform"/>
            <consortium name="The Broad Institute Genome Sequencing Center for Infectious Disease"/>
            <person name="Wu L."/>
            <person name="Ma J."/>
        </authorList>
    </citation>
    <scope>NUCLEOTIDE SEQUENCE [LARGE SCALE GENOMIC DNA]</scope>
    <source>
        <strain evidence="7">IBRC-M 10908</strain>
    </source>
</reference>
<dbReference type="SUPFAM" id="SSF52540">
    <property type="entry name" value="P-loop containing nucleoside triphosphate hydrolases"/>
    <property type="match status" value="1"/>
</dbReference>
<dbReference type="RefSeq" id="WP_380618580.1">
    <property type="nucleotide sequence ID" value="NZ_JBHSDK010000008.1"/>
</dbReference>
<dbReference type="PANTHER" id="PTHR43776:SF7">
    <property type="entry name" value="D,D-DIPEPTIDE TRANSPORT ATP-BINDING PROTEIN DDPF-RELATED"/>
    <property type="match status" value="1"/>
</dbReference>
<dbReference type="InterPro" id="IPR050319">
    <property type="entry name" value="ABC_transp_ATP-bind"/>
</dbReference>